<proteinExistence type="predicted"/>
<evidence type="ECO:0000256" key="1">
    <source>
        <dbReference type="SAM" id="MobiDB-lite"/>
    </source>
</evidence>
<name>A0ABQ5FZL2_9ASTR</name>
<dbReference type="Proteomes" id="UP001151760">
    <property type="component" value="Unassembled WGS sequence"/>
</dbReference>
<evidence type="ECO:0000313" key="3">
    <source>
        <dbReference type="Proteomes" id="UP001151760"/>
    </source>
</evidence>
<dbReference type="EMBL" id="BQNB010017928">
    <property type="protein sequence ID" value="GJT68777.1"/>
    <property type="molecule type" value="Genomic_DNA"/>
</dbReference>
<sequence>MKKMTDADQNVSQEKSYEQVIEDAHEESSTQASSLFTVPEMAISKISTAHTTTAPLTISMITPLSQLRTPPLAPTIISTATSIPVLLDFSSLFRFNQRVSTLEKELSQIKQTNHSAQLLESAKS</sequence>
<reference evidence="2" key="1">
    <citation type="journal article" date="2022" name="Int. J. Mol. Sci.">
        <title>Draft Genome of Tanacetum Coccineum: Genomic Comparison of Closely Related Tanacetum-Family Plants.</title>
        <authorList>
            <person name="Yamashiro T."/>
            <person name="Shiraishi A."/>
            <person name="Nakayama K."/>
            <person name="Satake H."/>
        </authorList>
    </citation>
    <scope>NUCLEOTIDE SEQUENCE</scope>
</reference>
<organism evidence="2 3">
    <name type="scientific">Tanacetum coccineum</name>
    <dbReference type="NCBI Taxonomy" id="301880"/>
    <lineage>
        <taxon>Eukaryota</taxon>
        <taxon>Viridiplantae</taxon>
        <taxon>Streptophyta</taxon>
        <taxon>Embryophyta</taxon>
        <taxon>Tracheophyta</taxon>
        <taxon>Spermatophyta</taxon>
        <taxon>Magnoliopsida</taxon>
        <taxon>eudicotyledons</taxon>
        <taxon>Gunneridae</taxon>
        <taxon>Pentapetalae</taxon>
        <taxon>asterids</taxon>
        <taxon>campanulids</taxon>
        <taxon>Asterales</taxon>
        <taxon>Asteraceae</taxon>
        <taxon>Asteroideae</taxon>
        <taxon>Anthemideae</taxon>
        <taxon>Anthemidinae</taxon>
        <taxon>Tanacetum</taxon>
    </lineage>
</organism>
<evidence type="ECO:0000313" key="2">
    <source>
        <dbReference type="EMBL" id="GJT68777.1"/>
    </source>
</evidence>
<comment type="caution">
    <text evidence="2">The sequence shown here is derived from an EMBL/GenBank/DDBJ whole genome shotgun (WGS) entry which is preliminary data.</text>
</comment>
<protein>
    <submittedName>
        <fullName evidence="2">Uncharacterized protein</fullName>
    </submittedName>
</protein>
<accession>A0ABQ5FZL2</accession>
<gene>
    <name evidence="2" type="ORF">Tco_1020257</name>
</gene>
<feature type="region of interest" description="Disordered" evidence="1">
    <location>
        <begin position="1"/>
        <end position="33"/>
    </location>
</feature>
<keyword evidence="3" id="KW-1185">Reference proteome</keyword>
<reference evidence="2" key="2">
    <citation type="submission" date="2022-01" db="EMBL/GenBank/DDBJ databases">
        <authorList>
            <person name="Yamashiro T."/>
            <person name="Shiraishi A."/>
            <person name="Satake H."/>
            <person name="Nakayama K."/>
        </authorList>
    </citation>
    <scope>NUCLEOTIDE SEQUENCE</scope>
</reference>